<evidence type="ECO:0000259" key="1">
    <source>
        <dbReference type="Pfam" id="PF01370"/>
    </source>
</evidence>
<keyword evidence="3" id="KW-1185">Reference proteome</keyword>
<evidence type="ECO:0000313" key="2">
    <source>
        <dbReference type="EMBL" id="MCL7748236.1"/>
    </source>
</evidence>
<gene>
    <name evidence="2" type="ORF">MF646_13990</name>
</gene>
<dbReference type="InterPro" id="IPR001509">
    <property type="entry name" value="Epimerase_deHydtase"/>
</dbReference>
<dbReference type="AlphaFoldDB" id="A0A9X2I4S9"/>
<dbReference type="Proteomes" id="UP001139150">
    <property type="component" value="Unassembled WGS sequence"/>
</dbReference>
<accession>A0A9X2I4S9</accession>
<comment type="caution">
    <text evidence="2">The sequence shown here is derived from an EMBL/GenBank/DDBJ whole genome shotgun (WGS) entry which is preliminary data.</text>
</comment>
<dbReference type="RefSeq" id="WP_250097125.1">
    <property type="nucleotide sequence ID" value="NZ_JAKRYL010000014.1"/>
</dbReference>
<name>A0A9X2I4S9_9BACI</name>
<dbReference type="EMBL" id="JAKRYL010000014">
    <property type="protein sequence ID" value="MCL7748236.1"/>
    <property type="molecule type" value="Genomic_DNA"/>
</dbReference>
<organism evidence="2 3">
    <name type="scientific">Halalkalibacter alkaliphilus</name>
    <dbReference type="NCBI Taxonomy" id="2917993"/>
    <lineage>
        <taxon>Bacteria</taxon>
        <taxon>Bacillati</taxon>
        <taxon>Bacillota</taxon>
        <taxon>Bacilli</taxon>
        <taxon>Bacillales</taxon>
        <taxon>Bacillaceae</taxon>
        <taxon>Halalkalibacter</taxon>
    </lineage>
</organism>
<evidence type="ECO:0000313" key="3">
    <source>
        <dbReference type="Proteomes" id="UP001139150"/>
    </source>
</evidence>
<dbReference type="SUPFAM" id="SSF51735">
    <property type="entry name" value="NAD(P)-binding Rossmann-fold domains"/>
    <property type="match status" value="1"/>
</dbReference>
<dbReference type="Pfam" id="PF01370">
    <property type="entry name" value="Epimerase"/>
    <property type="match status" value="1"/>
</dbReference>
<dbReference type="PANTHER" id="PTHR43245">
    <property type="entry name" value="BIFUNCTIONAL POLYMYXIN RESISTANCE PROTEIN ARNA"/>
    <property type="match status" value="1"/>
</dbReference>
<dbReference type="PANTHER" id="PTHR43245:SF55">
    <property type="entry name" value="NAD(P)-BINDING DOMAIN-CONTAINING PROTEIN"/>
    <property type="match status" value="1"/>
</dbReference>
<dbReference type="Gene3D" id="3.40.50.720">
    <property type="entry name" value="NAD(P)-binding Rossmann-like Domain"/>
    <property type="match status" value="1"/>
</dbReference>
<reference evidence="2" key="1">
    <citation type="submission" date="2022-02" db="EMBL/GenBank/DDBJ databases">
        <title>Halalkalibacter sp. nov. isolated from Lonar Lake, India.</title>
        <authorList>
            <person name="Joshi A."/>
            <person name="Thite S."/>
            <person name="Lodha T."/>
        </authorList>
    </citation>
    <scope>NUCLEOTIDE SEQUENCE</scope>
    <source>
        <strain evidence="2">MEB205</strain>
    </source>
</reference>
<proteinExistence type="predicted"/>
<dbReference type="InterPro" id="IPR050177">
    <property type="entry name" value="Lipid_A_modif_metabolic_enz"/>
</dbReference>
<dbReference type="InterPro" id="IPR036291">
    <property type="entry name" value="NAD(P)-bd_dom_sf"/>
</dbReference>
<feature type="domain" description="NAD-dependent epimerase/dehydratase" evidence="1">
    <location>
        <begin position="4"/>
        <end position="172"/>
    </location>
</feature>
<protein>
    <submittedName>
        <fullName evidence="2">NAD(P)-dependent oxidoreductase</fullName>
    </submittedName>
</protein>
<sequence length="246" mass="27492">MKNIVIIGGAGTVGKHLVKGLRKHHQITVVDQQNAFDSEINFIQADATNLQELLEKVPKADVLINLLNTETKHALEDVNTFEKMTSIFFKSTYYILYTANQKDIQKVIFASTNHVTDCYEDEGKSILGREITVKDYPCSKSLYGVLKFASEQVGALFSKEKGMSVINIRIGSVPKDVTKEDIEKNDRLKNTLLTDTDLIALFQAAIKSDVTGTYYGVSDNVGKPWDMANTKRELGYKSEENTSDIL</sequence>